<protein>
    <submittedName>
        <fullName evidence="1">Uncharacterized protein</fullName>
    </submittedName>
</protein>
<evidence type="ECO:0000313" key="1">
    <source>
        <dbReference type="EMBL" id="KAH7971189.1"/>
    </source>
</evidence>
<sequence length="408" mass="45340">MRVKSDRNAQCERHGTSCWHLPWDGGLKECRKDLSKSDIYKTDNFLVLFLTPDHGDTDRKRAKQMLPPNGNRSPHYESSAGCWRSAIEMNIPTPTLPAGPCPDTPAYSRTVYARLVGCARVPVIRLVASSDQLQGGGPEKATRARSLPLQAGRRVPHRVQNDAYDASEGHPPRLRKCDLHGETPPQKKKQKKNKKKNTSDGAAQRLDSERVRGVQKRNFATHGQLRKALAGIRESRPSRARNVAVPTTAVGSRRLSLVFAATCARTGREIKLAWPVVPLLWRSHPEAEKSGGREEGNSGGFVRLAWPPRTDCARPMEPRLGKIARLDDFSRAHAHTLYRGQPSSQRLPFSAGSPFFVVAAFPMAHFRPTLLRSTARRSVPLRPVRARGARCPTSSQRSHTVERAVRPA</sequence>
<proteinExistence type="predicted"/>
<name>A0ACB8DKS7_DERSI</name>
<accession>A0ACB8DKS7</accession>
<gene>
    <name evidence="1" type="ORF">HPB49_020160</name>
</gene>
<dbReference type="EMBL" id="CM023480">
    <property type="protein sequence ID" value="KAH7971189.1"/>
    <property type="molecule type" value="Genomic_DNA"/>
</dbReference>
<reference evidence="1" key="1">
    <citation type="submission" date="2020-05" db="EMBL/GenBank/DDBJ databases">
        <title>Large-scale comparative analyses of tick genomes elucidate their genetic diversity and vector capacities.</title>
        <authorList>
            <person name="Jia N."/>
            <person name="Wang J."/>
            <person name="Shi W."/>
            <person name="Du L."/>
            <person name="Sun Y."/>
            <person name="Zhan W."/>
            <person name="Jiang J."/>
            <person name="Wang Q."/>
            <person name="Zhang B."/>
            <person name="Ji P."/>
            <person name="Sakyi L.B."/>
            <person name="Cui X."/>
            <person name="Yuan T."/>
            <person name="Jiang B."/>
            <person name="Yang W."/>
            <person name="Lam T.T.-Y."/>
            <person name="Chang Q."/>
            <person name="Ding S."/>
            <person name="Wang X."/>
            <person name="Zhu J."/>
            <person name="Ruan X."/>
            <person name="Zhao L."/>
            <person name="Wei J."/>
            <person name="Que T."/>
            <person name="Du C."/>
            <person name="Cheng J."/>
            <person name="Dai P."/>
            <person name="Han X."/>
            <person name="Huang E."/>
            <person name="Gao Y."/>
            <person name="Liu J."/>
            <person name="Shao H."/>
            <person name="Ye R."/>
            <person name="Li L."/>
            <person name="Wei W."/>
            <person name="Wang X."/>
            <person name="Wang C."/>
            <person name="Yang T."/>
            <person name="Huo Q."/>
            <person name="Li W."/>
            <person name="Guo W."/>
            <person name="Chen H."/>
            <person name="Zhou L."/>
            <person name="Ni X."/>
            <person name="Tian J."/>
            <person name="Zhou Y."/>
            <person name="Sheng Y."/>
            <person name="Liu T."/>
            <person name="Pan Y."/>
            <person name="Xia L."/>
            <person name="Li J."/>
            <person name="Zhao F."/>
            <person name="Cao W."/>
        </authorList>
    </citation>
    <scope>NUCLEOTIDE SEQUENCE</scope>
    <source>
        <strain evidence="1">Dsil-2018</strain>
    </source>
</reference>
<keyword evidence="2" id="KW-1185">Reference proteome</keyword>
<dbReference type="Proteomes" id="UP000821865">
    <property type="component" value="Chromosome 11"/>
</dbReference>
<organism evidence="1 2">
    <name type="scientific">Dermacentor silvarum</name>
    <name type="common">Tick</name>
    <dbReference type="NCBI Taxonomy" id="543639"/>
    <lineage>
        <taxon>Eukaryota</taxon>
        <taxon>Metazoa</taxon>
        <taxon>Ecdysozoa</taxon>
        <taxon>Arthropoda</taxon>
        <taxon>Chelicerata</taxon>
        <taxon>Arachnida</taxon>
        <taxon>Acari</taxon>
        <taxon>Parasitiformes</taxon>
        <taxon>Ixodida</taxon>
        <taxon>Ixodoidea</taxon>
        <taxon>Ixodidae</taxon>
        <taxon>Rhipicephalinae</taxon>
        <taxon>Dermacentor</taxon>
    </lineage>
</organism>
<comment type="caution">
    <text evidence="1">The sequence shown here is derived from an EMBL/GenBank/DDBJ whole genome shotgun (WGS) entry which is preliminary data.</text>
</comment>
<evidence type="ECO:0000313" key="2">
    <source>
        <dbReference type="Proteomes" id="UP000821865"/>
    </source>
</evidence>